<dbReference type="KEGG" id="chq:AQ619_08250"/>
<organism evidence="1 2">
    <name type="scientific">Caulobacter henricii</name>
    <dbReference type="NCBI Taxonomy" id="69395"/>
    <lineage>
        <taxon>Bacteria</taxon>
        <taxon>Pseudomonadati</taxon>
        <taxon>Pseudomonadota</taxon>
        <taxon>Alphaproteobacteria</taxon>
        <taxon>Caulobacterales</taxon>
        <taxon>Caulobacteraceae</taxon>
        <taxon>Caulobacter</taxon>
    </lineage>
</organism>
<evidence type="ECO:0000313" key="1">
    <source>
        <dbReference type="EMBL" id="ALL13347.1"/>
    </source>
</evidence>
<dbReference type="Gene3D" id="3.40.50.10110">
    <property type="entry name" value="DNA polymerase III subunit chi"/>
    <property type="match status" value="1"/>
</dbReference>
<dbReference type="GO" id="GO:0003677">
    <property type="term" value="F:DNA binding"/>
    <property type="evidence" value="ECO:0007669"/>
    <property type="project" value="InterPro"/>
</dbReference>
<accession>A0A0P0NZ12</accession>
<protein>
    <submittedName>
        <fullName evidence="1">DNA polymerase III subunit chi</fullName>
    </submittedName>
</protein>
<dbReference type="SUPFAM" id="SSF102400">
    <property type="entry name" value="DNA polymerase III chi subunit"/>
    <property type="match status" value="1"/>
</dbReference>
<dbReference type="Proteomes" id="UP000056905">
    <property type="component" value="Chromosome"/>
</dbReference>
<dbReference type="GO" id="GO:0032298">
    <property type="term" value="P:positive regulation of DNA-templated DNA replication initiation"/>
    <property type="evidence" value="ECO:0007669"/>
    <property type="project" value="TreeGrafter"/>
</dbReference>
<dbReference type="AlphaFoldDB" id="A0A0P0NZ12"/>
<keyword evidence="2" id="KW-1185">Reference proteome</keyword>
<sequence>MSDAPCEVWFYHLERSSAEQVLPELLEKTLGRGWKALVRGVDRGRLETLDGLLWTYRDDAFLPHGLAHEPMADRQPVLLTEGLDNPNGGDALFLLDGAEPGDLAGFARCVLLFDGRDESALAQARGRWTYFKRGGHPVSYWRQGAERGWEKQA</sequence>
<name>A0A0P0NZ12_9CAUL</name>
<dbReference type="InterPro" id="IPR036768">
    <property type="entry name" value="PolIII_chi_sf"/>
</dbReference>
<dbReference type="EMBL" id="CP013002">
    <property type="protein sequence ID" value="ALL13347.1"/>
    <property type="molecule type" value="Genomic_DNA"/>
</dbReference>
<dbReference type="GO" id="GO:0006260">
    <property type="term" value="P:DNA replication"/>
    <property type="evidence" value="ECO:0007669"/>
    <property type="project" value="InterPro"/>
</dbReference>
<dbReference type="GO" id="GO:0003887">
    <property type="term" value="F:DNA-directed DNA polymerase activity"/>
    <property type="evidence" value="ECO:0007669"/>
    <property type="project" value="InterPro"/>
</dbReference>
<proteinExistence type="predicted"/>
<dbReference type="RefSeq" id="WP_062146258.1">
    <property type="nucleotide sequence ID" value="NZ_CP013002.1"/>
</dbReference>
<dbReference type="OrthoDB" id="9795973at2"/>
<dbReference type="InterPro" id="IPR007459">
    <property type="entry name" value="DNA_pol3_chi"/>
</dbReference>
<evidence type="ECO:0000313" key="2">
    <source>
        <dbReference type="Proteomes" id="UP000056905"/>
    </source>
</evidence>
<dbReference type="Pfam" id="PF04364">
    <property type="entry name" value="DNA_pol3_chi"/>
    <property type="match status" value="1"/>
</dbReference>
<dbReference type="STRING" id="69395.AQ619_08250"/>
<dbReference type="PANTHER" id="PTHR38767">
    <property type="entry name" value="DNA POLYMERASE III SUBUNIT CHI"/>
    <property type="match status" value="1"/>
</dbReference>
<dbReference type="NCBIfam" id="NF004347">
    <property type="entry name" value="PRK05728.1-4"/>
    <property type="match status" value="1"/>
</dbReference>
<reference evidence="1 2" key="1">
    <citation type="submission" date="2015-10" db="EMBL/GenBank/DDBJ databases">
        <title>Conservation of the essential genome among Caulobacter and Brevundimonas species.</title>
        <authorList>
            <person name="Scott D."/>
            <person name="Ely B."/>
        </authorList>
    </citation>
    <scope>NUCLEOTIDE SEQUENCE [LARGE SCALE GENOMIC DNA]</scope>
    <source>
        <strain evidence="1 2">CB4</strain>
    </source>
</reference>
<gene>
    <name evidence="1" type="ORF">AQ619_08250</name>
</gene>
<dbReference type="PANTHER" id="PTHR38767:SF1">
    <property type="entry name" value="DNA POLYMERASE III SUBUNIT CHI"/>
    <property type="match status" value="1"/>
</dbReference>